<evidence type="ECO:0000256" key="4">
    <source>
        <dbReference type="ARBA" id="ARBA00022692"/>
    </source>
</evidence>
<reference evidence="9 10" key="1">
    <citation type="submission" date="2023-10" db="EMBL/GenBank/DDBJ databases">
        <title>Development of a sustainable strategy for remediation of hydrocarbon-contaminated territories based on the waste exchange concept.</title>
        <authorList>
            <person name="Krivoruchko A."/>
        </authorList>
    </citation>
    <scope>NUCLEOTIDE SEQUENCE [LARGE SCALE GENOMIC DNA]</scope>
    <source>
        <strain evidence="9 10">IEGM 1322</strain>
    </source>
</reference>
<dbReference type="EMBL" id="JAWLKE010000001">
    <property type="protein sequence ID" value="MDV6229423.1"/>
    <property type="molecule type" value="Genomic_DNA"/>
</dbReference>
<keyword evidence="6 8" id="KW-0472">Membrane</keyword>
<dbReference type="InterPro" id="IPR018584">
    <property type="entry name" value="GT87"/>
</dbReference>
<feature type="transmembrane region" description="Helical" evidence="8">
    <location>
        <begin position="379"/>
        <end position="398"/>
    </location>
</feature>
<evidence type="ECO:0000256" key="8">
    <source>
        <dbReference type="SAM" id="Phobius"/>
    </source>
</evidence>
<feature type="transmembrane region" description="Helical" evidence="8">
    <location>
        <begin position="215"/>
        <end position="237"/>
    </location>
</feature>
<dbReference type="Proteomes" id="UP001185899">
    <property type="component" value="Unassembled WGS sequence"/>
</dbReference>
<feature type="transmembrane region" description="Helical" evidence="8">
    <location>
        <begin position="138"/>
        <end position="156"/>
    </location>
</feature>
<evidence type="ECO:0000313" key="9">
    <source>
        <dbReference type="EMBL" id="MDV6229423.1"/>
    </source>
</evidence>
<feature type="transmembrane region" description="Helical" evidence="8">
    <location>
        <begin position="186"/>
        <end position="203"/>
    </location>
</feature>
<keyword evidence="3" id="KW-0808">Transferase</keyword>
<feature type="transmembrane region" description="Helical" evidence="8">
    <location>
        <begin position="104"/>
        <end position="126"/>
    </location>
</feature>
<feature type="transmembrane region" description="Helical" evidence="8">
    <location>
        <begin position="352"/>
        <end position="370"/>
    </location>
</feature>
<sequence length="455" mass="49167">MTLVFDGRTDVSDSRVDPALGAGDSDWAAVECVDDAPALDSRNDGVERRHSRWFVAMSAVIGVVAFAAHDRLLSFDSLYGLFGNGVDALVYRHGGATVLSGEGLYSFSLFGTLPFTYPPFAAVLFAPLGLLSDTATGLLVNISNVVLLYGVVYLSWRRLGYENSTRTKVVSVALAVGCSWLEPVRMSLWLGQINLLLLVLVLWDLGRPEGSRFRGFGVGIAAGLKLTPGLFVVMSIVQKQWRTAWTAAVTGLVTVLIGFVVVFSDAWRYWTSAILASDRVGSTTSPANQSVRGMVARAWGTEHPPVFVWLPVAVLILAAGMWVSYRAHRAGRTLLAITLCGLTAPMVSPFSWGHHWVWCVPLLVIGLDACSRSSTRHRVLRVLGVLAATAPFVAWYRTQADVVVIGTFMQSVSPILDGGLRNAYCVVYVIVLAVAATGLRKDSTIRYVPATNSSI</sequence>
<protein>
    <submittedName>
        <fullName evidence="9">Glycosyltransferase 87 family protein</fullName>
    </submittedName>
</protein>
<evidence type="ECO:0000256" key="1">
    <source>
        <dbReference type="ARBA" id="ARBA00004651"/>
    </source>
</evidence>
<evidence type="ECO:0000313" key="10">
    <source>
        <dbReference type="Proteomes" id="UP001185899"/>
    </source>
</evidence>
<proteinExistence type="inferred from homology"/>
<name>A0ABU4AT72_9NOCA</name>
<keyword evidence="5 8" id="KW-1133">Transmembrane helix</keyword>
<evidence type="ECO:0000256" key="6">
    <source>
        <dbReference type="ARBA" id="ARBA00023136"/>
    </source>
</evidence>
<evidence type="ECO:0000256" key="3">
    <source>
        <dbReference type="ARBA" id="ARBA00022679"/>
    </source>
</evidence>
<comment type="subcellular location">
    <subcellularLocation>
        <location evidence="1">Cell membrane</location>
        <topology evidence="1">Multi-pass membrane protein</topology>
    </subcellularLocation>
</comment>
<feature type="transmembrane region" description="Helical" evidence="8">
    <location>
        <begin position="51"/>
        <end position="69"/>
    </location>
</feature>
<keyword evidence="10" id="KW-1185">Reference proteome</keyword>
<feature type="transmembrane region" description="Helical" evidence="8">
    <location>
        <begin position="243"/>
        <end position="263"/>
    </location>
</feature>
<comment type="similarity">
    <text evidence="7">Belongs to the glycosyltransferase 87 family.</text>
</comment>
<evidence type="ECO:0000256" key="5">
    <source>
        <dbReference type="ARBA" id="ARBA00022989"/>
    </source>
</evidence>
<feature type="transmembrane region" description="Helical" evidence="8">
    <location>
        <begin position="306"/>
        <end position="325"/>
    </location>
</feature>
<keyword evidence="2" id="KW-1003">Cell membrane</keyword>
<comment type="caution">
    <text evidence="9">The sequence shown here is derived from an EMBL/GenBank/DDBJ whole genome shotgun (WGS) entry which is preliminary data.</text>
</comment>
<accession>A0ABU4AT72</accession>
<gene>
    <name evidence="9" type="ORF">R3P95_02600</name>
</gene>
<organism evidence="9 10">
    <name type="scientific">Rhodococcus cercidiphylli</name>
    <dbReference type="NCBI Taxonomy" id="489916"/>
    <lineage>
        <taxon>Bacteria</taxon>
        <taxon>Bacillati</taxon>
        <taxon>Actinomycetota</taxon>
        <taxon>Actinomycetes</taxon>
        <taxon>Mycobacteriales</taxon>
        <taxon>Nocardiaceae</taxon>
        <taxon>Rhodococcus</taxon>
    </lineage>
</organism>
<feature type="transmembrane region" description="Helical" evidence="8">
    <location>
        <begin position="418"/>
        <end position="439"/>
    </location>
</feature>
<dbReference type="Pfam" id="PF09594">
    <property type="entry name" value="GT87"/>
    <property type="match status" value="1"/>
</dbReference>
<evidence type="ECO:0000256" key="2">
    <source>
        <dbReference type="ARBA" id="ARBA00022475"/>
    </source>
</evidence>
<keyword evidence="4 8" id="KW-0812">Transmembrane</keyword>
<evidence type="ECO:0000256" key="7">
    <source>
        <dbReference type="ARBA" id="ARBA00024033"/>
    </source>
</evidence>
<dbReference type="RefSeq" id="WP_317547233.1">
    <property type="nucleotide sequence ID" value="NZ_JAWLKE010000001.1"/>
</dbReference>